<feature type="transmembrane region" description="Helical" evidence="1">
    <location>
        <begin position="7"/>
        <end position="27"/>
    </location>
</feature>
<dbReference type="OrthoDB" id="9995778at2"/>
<accession>A0A510J8C4</accession>
<evidence type="ECO:0000256" key="1">
    <source>
        <dbReference type="SAM" id="Phobius"/>
    </source>
</evidence>
<protein>
    <submittedName>
        <fullName evidence="2">Uncharacterized protein</fullName>
    </submittedName>
</protein>
<evidence type="ECO:0000313" key="3">
    <source>
        <dbReference type="Proteomes" id="UP000321606"/>
    </source>
</evidence>
<dbReference type="AlphaFoldDB" id="A0A510J8C4"/>
<dbReference type="EMBL" id="AP019822">
    <property type="protein sequence ID" value="BBM35414.1"/>
    <property type="molecule type" value="Genomic_DNA"/>
</dbReference>
<reference evidence="2 3" key="1">
    <citation type="submission" date="2019-07" db="EMBL/GenBank/DDBJ databases">
        <title>Complete Genome Sequence of Leptotrichia goodfellowii Strain JCM 16774.</title>
        <authorList>
            <person name="Watanabe S."/>
            <person name="Cui L."/>
        </authorList>
    </citation>
    <scope>NUCLEOTIDE SEQUENCE [LARGE SCALE GENOMIC DNA]</scope>
    <source>
        <strain evidence="2 3">JCM16774</strain>
    </source>
</reference>
<gene>
    <name evidence="2" type="ORF">JCM16774_0326</name>
</gene>
<keyword evidence="1" id="KW-1133">Transmembrane helix</keyword>
<dbReference type="RefSeq" id="WP_146966335.1">
    <property type="nucleotide sequence ID" value="NZ_AP019822.1"/>
</dbReference>
<dbReference type="STRING" id="714315.GCA_000516535_00339"/>
<proteinExistence type="predicted"/>
<name>A0A510J8C4_9FUSO</name>
<sequence>MTKREKILSGIIVLLCVGILAVGYKAYNYRKVLIEKKKIIAQKDENFLKGMKLSYEAYTRLQLVDIMRTYGIRHPLSSSVSQVEFQTALTKTSESNQKYSNFLEENGFKDGKLSNLINKENPDFFTIQDKYQSFAKILDEEDAKSKKE</sequence>
<evidence type="ECO:0000313" key="2">
    <source>
        <dbReference type="EMBL" id="BBM35414.1"/>
    </source>
</evidence>
<organism evidence="2 3">
    <name type="scientific">Pseudoleptotrichia goodfellowii</name>
    <dbReference type="NCBI Taxonomy" id="157692"/>
    <lineage>
        <taxon>Bacteria</taxon>
        <taxon>Fusobacteriati</taxon>
        <taxon>Fusobacteriota</taxon>
        <taxon>Fusobacteriia</taxon>
        <taxon>Fusobacteriales</taxon>
        <taxon>Leptotrichiaceae</taxon>
        <taxon>Pseudoleptotrichia</taxon>
    </lineage>
</organism>
<dbReference type="Proteomes" id="UP000321606">
    <property type="component" value="Chromosome"/>
</dbReference>
<keyword evidence="1" id="KW-0472">Membrane</keyword>
<keyword evidence="1" id="KW-0812">Transmembrane</keyword>
<dbReference type="KEGG" id="lgo:JCM16774_0326"/>